<evidence type="ECO:0000313" key="5">
    <source>
        <dbReference type="Proteomes" id="UP000033188"/>
    </source>
</evidence>
<feature type="region of interest" description="Disordered" evidence="2">
    <location>
        <begin position="797"/>
        <end position="817"/>
    </location>
</feature>
<reference evidence="5" key="1">
    <citation type="journal article" date="2014" name="Nucleic Acids Res.">
        <title>The evolutionary dynamics of variant antigen genes in Babesia reveal a history of genomic innovation underlying host-parasite interaction.</title>
        <authorList>
            <person name="Jackson A.P."/>
            <person name="Otto T.D."/>
            <person name="Darby A."/>
            <person name="Ramaprasad A."/>
            <person name="Xia D."/>
            <person name="Echaide I.E."/>
            <person name="Farber M."/>
            <person name="Gahlot S."/>
            <person name="Gamble J."/>
            <person name="Gupta D."/>
            <person name="Gupta Y."/>
            <person name="Jackson L."/>
            <person name="Malandrin L."/>
            <person name="Malas T.B."/>
            <person name="Moussa E."/>
            <person name="Nair M."/>
            <person name="Reid A.J."/>
            <person name="Sanders M."/>
            <person name="Sharma J."/>
            <person name="Tracey A."/>
            <person name="Quail M.A."/>
            <person name="Weir W."/>
            <person name="Wastling J.M."/>
            <person name="Hall N."/>
            <person name="Willadsen P."/>
            <person name="Lingelbach K."/>
            <person name="Shiels B."/>
            <person name="Tait A."/>
            <person name="Berriman M."/>
            <person name="Allred D.R."/>
            <person name="Pain A."/>
        </authorList>
    </citation>
    <scope>NUCLEOTIDE SEQUENCE [LARGE SCALE GENOMIC DNA]</scope>
    <source>
        <strain evidence="5">Bond</strain>
    </source>
</reference>
<name>A0A061DEL7_BABBI</name>
<evidence type="ECO:0000313" key="4">
    <source>
        <dbReference type="EMBL" id="CDR97500.1"/>
    </source>
</evidence>
<sequence length="1544" mass="173929">MAFLSVVLEAVKNENEVTTYDKYMTNKLETVISTLNSKIGSGRAGLVESVGAVKEWLEGYEGMVSEKINEVKHPIESIKDEIKRHKNKIREEEEFHISDQISNWTGRAVWYIEKAQKANTALEKIDNLLFDKLNHNVKLVLQGVTIFLDDAMNKDLENIYNTTETQMMQVLDEIYEIVENKNKAIQWYLRKHFTHLHEKFKKFNAEKLGLLKNVINEDIGRAFGLINSAFEGVQSSYKSQIFEQVSQLREASESLNIAFTHTHSAINQTLQIVYDDIERLETLEGIEKISSDTSILRGIADGVAFDELVSYFNQLDSKIMKPLKTAIEEIGKALHNIFPYAVEKLHLNEPLTNLQEVGKNAGSIPDLNNLQAQLHKYLGVYVDGLKGAKPTFSTVSEIEKIIEKIGRTDTTTLEGNELQSLLTFLADIPKAVSSHSKDLVTAITGAIETKVTDEIGDIAGAIKEKVLRCQNHLKMQDVTNHGLQGIPNSVVGFEKLVNDLKHKIDDALEELKVNVGTSNDQLEGLTVYGKLNELKNTIAGLRQKVNIVKENVDSVQTELATCILDAEKLVTELPKGVKMLINNVRDEIFAKMTVAFRNIQQAAKDLYTARKTQEVAALQKIVDDQITEIDDIITKNTKNNFKGFLAKINSSFVIHINHYATHLSPSGPKPSELTVHQKSLEAFAASISLRFTEFIVELRNQNDFKKVNSAFEPYRLALKHMLDKLSNSQHFDHTFNTNLNDLRNALNNFAPKKFGDPSPLLAPLKAGLSKFTEQLGHAYVNRYSGVKMGKLLEVKPSSKNQNVAKNPPSASSTPDYDLTPEGRNCAKVCLTIVEMVMDGLTDLSKKCEVQWSTKEIHRISGLGTFLANCGYVVSNSDKQDGELQRSDKMTGNQIRLKLKKQKFTKDAEVSHLLECETNKYPDGKQIKTLEFDFFDVLKCLHCHLETYYTLGHMASFTAKRNPCSVYEMLVWCAGFNYSLIYNTFLREGFTGLMEKPKKKIIQASDDGLELDAEYDDLTSYYVDVFPSKIRYGHITAAVDHICATSHDVLTRIIGHGDEYTMYGVDFCNNSLKFRYPTSAEECLDMFLDILRRLFPPLKYLETQCSTAAREYGWAGCHYGKDVQTTNWPCNEHSSTKVTCQPNGQAKCEPNCQPKSPLMSYLNDCLPGHLPHALTDIGCKAKCTTCPRSTPGMPCLTPLGFRGFSGTKREGRDISDVLGKFFDNGNLKVLFSLQAKTPSTLPEHFGFALSFVKGWSDVTDTRNHSIKQSIEASIADRSINLYEPPSTLTDKLRDAYGSKHIPHLNKPHLSVYADLSSLAVAKPCSVKDVNCAPYLSSLCIDSYHHLAKKQSNTYLSWSIYLPWTFWDLLNNLYNAFCSINCQDWGCRGCLRGDKCKKGEHGVVDEDKPSAICQCRSIVDCKGVAPTLYQYGFVFGEASTLNDKASPKTCSDFCSQLKNVLHSKYFERLFEECDNFLWKIREPFSYLVLALWLFSFLYLLHIMVIRLDLLHIKSHLHSPSSHRIAAQSLLAAARVNKLNRVFYLQP</sequence>
<gene>
    <name evidence="4" type="ORF">BBBOND_0314020</name>
</gene>
<dbReference type="RefSeq" id="XP_012769686.1">
    <property type="nucleotide sequence ID" value="XM_012914232.1"/>
</dbReference>
<dbReference type="OrthoDB" id="366871at2759"/>
<evidence type="ECO:0000256" key="2">
    <source>
        <dbReference type="SAM" id="MobiDB-lite"/>
    </source>
</evidence>
<dbReference type="GeneID" id="24566041"/>
<accession>A0A061DEL7</accession>
<protein>
    <recommendedName>
        <fullName evidence="6">C3H1-type domain-containing protein</fullName>
    </recommendedName>
</protein>
<keyword evidence="3" id="KW-1133">Transmembrane helix</keyword>
<evidence type="ECO:0000256" key="3">
    <source>
        <dbReference type="SAM" id="Phobius"/>
    </source>
</evidence>
<keyword evidence="5" id="KW-1185">Reference proteome</keyword>
<dbReference type="KEGG" id="bbig:BBBOND_0314020"/>
<feature type="transmembrane region" description="Helical" evidence="3">
    <location>
        <begin position="1482"/>
        <end position="1503"/>
    </location>
</feature>
<keyword evidence="1" id="KW-0175">Coiled coil</keyword>
<dbReference type="Proteomes" id="UP000033188">
    <property type="component" value="Chromosome 3"/>
</dbReference>
<organism evidence="4 5">
    <name type="scientific">Babesia bigemina</name>
    <dbReference type="NCBI Taxonomy" id="5866"/>
    <lineage>
        <taxon>Eukaryota</taxon>
        <taxon>Sar</taxon>
        <taxon>Alveolata</taxon>
        <taxon>Apicomplexa</taxon>
        <taxon>Aconoidasida</taxon>
        <taxon>Piroplasmida</taxon>
        <taxon>Babesiidae</taxon>
        <taxon>Babesia</taxon>
    </lineage>
</organism>
<dbReference type="VEuPathDB" id="PiroplasmaDB:BBBOND_0314020"/>
<proteinExistence type="predicted"/>
<keyword evidence="3" id="KW-0812">Transmembrane</keyword>
<evidence type="ECO:0008006" key="6">
    <source>
        <dbReference type="Google" id="ProtNLM"/>
    </source>
</evidence>
<evidence type="ECO:0000256" key="1">
    <source>
        <dbReference type="SAM" id="Coils"/>
    </source>
</evidence>
<feature type="compositionally biased region" description="Polar residues" evidence="2">
    <location>
        <begin position="797"/>
        <end position="814"/>
    </location>
</feature>
<feature type="coiled-coil region" evidence="1">
    <location>
        <begin position="490"/>
        <end position="558"/>
    </location>
</feature>
<keyword evidence="3" id="KW-0472">Membrane</keyword>
<dbReference type="EMBL" id="LK391709">
    <property type="protein sequence ID" value="CDR97500.1"/>
    <property type="molecule type" value="Genomic_DNA"/>
</dbReference>